<dbReference type="GO" id="GO:0032797">
    <property type="term" value="C:SMN complex"/>
    <property type="evidence" value="ECO:0007669"/>
    <property type="project" value="InterPro"/>
</dbReference>
<evidence type="ECO:0000313" key="2">
    <source>
        <dbReference type="RefSeq" id="XP_010774057.1"/>
    </source>
</evidence>
<sequence>MDTKELLEALLTRLGRLVGAEVAASPSSWSRALFWLYHKMERLDWTIRFHLKPVWEDHFKNEVPASLLTVCDLPEQDWSGVDLPQYGQGTGLLAWMECCCASDSLRTTMLSCLSLDQRRADHVGMFSKGLLVAVTQTLPWCSVSQWGRLLGVLRELITSARLYVPFSLEYVEYLPLLDLRRFSCELRLSVLLLRVLQLLCGSSCSDWLSAEGWGHVGRLYAHAVREVMNSVRAKLPLPASAPLTISTHPKMSKSPLKSKESHMEEEGETAPCQEVLFVLSQLFCHVQHIQVRVTHSCHGEVWILIGWEVELKIKELGLMSVAPTTDVFF</sequence>
<gene>
    <name evidence="2" type="primary">LOC104949395</name>
</gene>
<protein>
    <submittedName>
        <fullName evidence="2">Gem-associated protein 4-like</fullName>
    </submittedName>
</protein>
<dbReference type="AlphaFoldDB" id="A0A6I9NBW6"/>
<dbReference type="InterPro" id="IPR033265">
    <property type="entry name" value="GEMIN4"/>
</dbReference>
<dbReference type="Proteomes" id="UP000504611">
    <property type="component" value="Unplaced"/>
</dbReference>
<dbReference type="PANTHER" id="PTHR15571:SF2">
    <property type="entry name" value="GEM-ASSOCIATED PROTEIN 4"/>
    <property type="match status" value="1"/>
</dbReference>
<dbReference type="GO" id="GO:0000387">
    <property type="term" value="P:spliceosomal snRNP assembly"/>
    <property type="evidence" value="ECO:0007669"/>
    <property type="project" value="InterPro"/>
</dbReference>
<dbReference type="OrthoDB" id="9875414at2759"/>
<organism evidence="1 2">
    <name type="scientific">Notothenia coriiceps</name>
    <name type="common">black rockcod</name>
    <dbReference type="NCBI Taxonomy" id="8208"/>
    <lineage>
        <taxon>Eukaryota</taxon>
        <taxon>Metazoa</taxon>
        <taxon>Chordata</taxon>
        <taxon>Craniata</taxon>
        <taxon>Vertebrata</taxon>
        <taxon>Euteleostomi</taxon>
        <taxon>Actinopterygii</taxon>
        <taxon>Neopterygii</taxon>
        <taxon>Teleostei</taxon>
        <taxon>Neoteleostei</taxon>
        <taxon>Acanthomorphata</taxon>
        <taxon>Eupercaria</taxon>
        <taxon>Perciformes</taxon>
        <taxon>Notothenioidei</taxon>
        <taxon>Nototheniidae</taxon>
        <taxon>Notothenia</taxon>
    </lineage>
</organism>
<proteinExistence type="predicted"/>
<evidence type="ECO:0000313" key="1">
    <source>
        <dbReference type="Proteomes" id="UP000504611"/>
    </source>
</evidence>
<dbReference type="PANTHER" id="PTHR15571">
    <property type="entry name" value="GEM-ASSOCIATED PROTEIN 4"/>
    <property type="match status" value="1"/>
</dbReference>
<dbReference type="GO" id="GO:0006364">
    <property type="term" value="P:rRNA processing"/>
    <property type="evidence" value="ECO:0007669"/>
    <property type="project" value="InterPro"/>
</dbReference>
<dbReference type="KEGG" id="ncc:104949395"/>
<dbReference type="RefSeq" id="XP_010774057.1">
    <property type="nucleotide sequence ID" value="XM_010775755.1"/>
</dbReference>
<accession>A0A6I9NBW6</accession>
<reference evidence="2" key="1">
    <citation type="submission" date="2025-08" db="UniProtKB">
        <authorList>
            <consortium name="RefSeq"/>
        </authorList>
    </citation>
    <scope>IDENTIFICATION</scope>
    <source>
        <tissue evidence="2">Muscle</tissue>
    </source>
</reference>
<keyword evidence="1" id="KW-1185">Reference proteome</keyword>
<dbReference type="GeneID" id="104949395"/>
<name>A0A6I9NBW6_9TELE</name>